<comment type="caution">
    <text evidence="2">The sequence shown here is derived from an EMBL/GenBank/DDBJ whole genome shotgun (WGS) entry which is preliminary data.</text>
</comment>
<accession>A0A2W4QI31</accession>
<feature type="compositionally biased region" description="Pro residues" evidence="1">
    <location>
        <begin position="983"/>
        <end position="996"/>
    </location>
</feature>
<feature type="region of interest" description="Disordered" evidence="1">
    <location>
        <begin position="977"/>
        <end position="998"/>
    </location>
</feature>
<proteinExistence type="predicted"/>
<dbReference type="Proteomes" id="UP000249396">
    <property type="component" value="Unassembled WGS sequence"/>
</dbReference>
<organism evidence="2 3">
    <name type="scientific">Candidatus Methylumidiphilus alinenensis</name>
    <dbReference type="NCBI Taxonomy" id="2202197"/>
    <lineage>
        <taxon>Bacteria</taxon>
        <taxon>Pseudomonadati</taxon>
        <taxon>Pseudomonadota</taxon>
        <taxon>Gammaproteobacteria</taxon>
        <taxon>Methylococcales</taxon>
        <taxon>Candidatus Methylumidiphilus</taxon>
    </lineage>
</organism>
<sequence>MTLPNDKNSLLVPIAMDAWVNSATNTQSMALYYANYNNLQNFQSPIPDPFSGSSDIPAQGIHLHWALPDALTHGIQNSDDSFDFPLVPNRWLVVRIDTSDNRSLTPLAWVIQSDGRQSTEAQGAGPGAYLDPNNPSGISADGSTVSVNGMNLGITVPIADWQGDAVNTTPLFLQAVGPGNISFAAYKPFVENVFSIVDTNLPAVSSVNYSYSYLVIGWYSNPEGDPLTGVSTYVDGFTPSCWDTQADWQGQTPQERFSTILDTMQWSLPAGTELPNIPPNASIYHGFIADVAWPPNYENGFFNKMNTSNVQIAVGNNSIDALSALIQNYANSESLHDPSNSAQWITAGNTLCSLIQAASLELLDVYGVPGGSAQVQQQIEQSWFGSDPGGTVWTVVSALTNLEIETSNDTLTPTQNAALLQQLSQLNRDQLAYDLGQSQLQTQQSELYRLWLKLSQSNVLVYDPPTTYPDFSILQPMLQQDIYPNWFGQVANLLNTQTNLPAALLDPTDSDSANAWANANWTFPDATDSAATVTLASLGLQLKGTTANDYWHPADPVVLIRGAGRGLKYGEDGCFTADGTLCCRLPGQTVTGLNVANVSVTAAEFGNVAAFTSPSAFLSPYSTVPSIASLLVEAFFSDPQNAGVINQVAPSASEAAINSAIASLLGGGSQGSWSGTPPSPIGYSLWQQAWSPIMLEWQAKYYPTLDASRNFDPSCWTFDGTHYEWNGNGFDYGNGNDNVYSIPIQGRTVVSPYAQTVFQSKLSNYLSTAATIDSVQMEQLLATVMGWDILGQTLSGFTDQLITLLSQETFPPPCSPNLGTTPALVGDLVQDQYHLTPKLTSLDLAYENVFFPLRGGLVTFAKNQLWLLDTYGQFYDLSQPTEHGFQPLISPSLTVPSVVTTPSFMSAPFVLGPRLVQSARLDMNLLANDNSGGDIVTSANNNPICGWLLPNFLDNSITVYDSNGIMLGELLVAQASPDNWRPRPGPNGNNPPPPASPSQIANTALMNVISKLASQGVDTLSDFLQLTDETLWMVNPMNGIGNDSLAALIGRPLAVVQLQLNLTLNGDPITNQMWNYMLTPDPSDTDYIPMHDSGGVLDLVFPVRLGSLDLRNDGLVGYFLSDYTKFYAVHTEFELKPSDTFIQPILETSGISPVYQGDVTVTPNSASGVTLTLILDPQGSVHAYTGILPVNSVTVDANAVQDFLKSLLVNFQTGPILADPGTLRTPQPAVNQGTWSWLQADSDTWEQDGIVDADDAALFPTQAPSLREGWLQLQL</sequence>
<dbReference type="AlphaFoldDB" id="A0A2W4QI31"/>
<evidence type="ECO:0000256" key="1">
    <source>
        <dbReference type="SAM" id="MobiDB-lite"/>
    </source>
</evidence>
<reference evidence="2 3" key="1">
    <citation type="journal article" date="2018" name="Aquat. Microb. Ecol.">
        <title>Gammaproteobacterial methanotrophs dominate.</title>
        <authorList>
            <person name="Rissanen A.J."/>
            <person name="Saarenheimo J."/>
            <person name="Tiirola M."/>
            <person name="Peura S."/>
            <person name="Aalto S.L."/>
            <person name="Karvinen A."/>
            <person name="Nykanen H."/>
        </authorList>
    </citation>
    <scope>NUCLEOTIDE SEQUENCE [LARGE SCALE GENOMIC DNA]</scope>
    <source>
        <strain evidence="2">AMbin10</strain>
    </source>
</reference>
<evidence type="ECO:0000313" key="2">
    <source>
        <dbReference type="EMBL" id="PZN70109.1"/>
    </source>
</evidence>
<gene>
    <name evidence="2" type="ORF">DM484_28870</name>
</gene>
<name>A0A2W4QI31_9GAMM</name>
<protein>
    <submittedName>
        <fullName evidence="2">Uncharacterized protein</fullName>
    </submittedName>
</protein>
<feature type="region of interest" description="Disordered" evidence="1">
    <location>
        <begin position="115"/>
        <end position="135"/>
    </location>
</feature>
<evidence type="ECO:0000313" key="3">
    <source>
        <dbReference type="Proteomes" id="UP000249396"/>
    </source>
</evidence>
<dbReference type="EMBL" id="QJPH01000564">
    <property type="protein sequence ID" value="PZN70109.1"/>
    <property type="molecule type" value="Genomic_DNA"/>
</dbReference>